<dbReference type="PANTHER" id="PTHR31973:SF195">
    <property type="entry name" value="MUDR FAMILY TRANSPOSASE"/>
    <property type="match status" value="1"/>
</dbReference>
<dbReference type="Proteomes" id="UP001280121">
    <property type="component" value="Unassembled WGS sequence"/>
</dbReference>
<evidence type="ECO:0000313" key="2">
    <source>
        <dbReference type="EMBL" id="KAK2653299.1"/>
    </source>
</evidence>
<name>A0AAD9X5S6_9ROSI</name>
<dbReference type="EMBL" id="JANJYI010000004">
    <property type="protein sequence ID" value="KAK2653299.1"/>
    <property type="molecule type" value="Genomic_DNA"/>
</dbReference>
<comment type="caution">
    <text evidence="2">The sequence shown here is derived from an EMBL/GenBank/DDBJ whole genome shotgun (WGS) entry which is preliminary data.</text>
</comment>
<dbReference type="InterPro" id="IPR018289">
    <property type="entry name" value="MULE_transposase_dom"/>
</dbReference>
<feature type="domain" description="MULE transposase" evidence="1">
    <location>
        <begin position="1"/>
        <end position="80"/>
    </location>
</feature>
<organism evidence="2 3">
    <name type="scientific">Dipteronia dyeriana</name>
    <dbReference type="NCBI Taxonomy" id="168575"/>
    <lineage>
        <taxon>Eukaryota</taxon>
        <taxon>Viridiplantae</taxon>
        <taxon>Streptophyta</taxon>
        <taxon>Embryophyta</taxon>
        <taxon>Tracheophyta</taxon>
        <taxon>Spermatophyta</taxon>
        <taxon>Magnoliopsida</taxon>
        <taxon>eudicotyledons</taxon>
        <taxon>Gunneridae</taxon>
        <taxon>Pentapetalae</taxon>
        <taxon>rosids</taxon>
        <taxon>malvids</taxon>
        <taxon>Sapindales</taxon>
        <taxon>Sapindaceae</taxon>
        <taxon>Hippocastanoideae</taxon>
        <taxon>Acereae</taxon>
        <taxon>Dipteronia</taxon>
    </lineage>
</organism>
<evidence type="ECO:0000313" key="3">
    <source>
        <dbReference type="Proteomes" id="UP001280121"/>
    </source>
</evidence>
<reference evidence="2" key="1">
    <citation type="journal article" date="2023" name="Plant J.">
        <title>Genome sequences and population genomics provide insights into the demographic history, inbreeding, and mutation load of two 'living fossil' tree species of Dipteronia.</title>
        <authorList>
            <person name="Feng Y."/>
            <person name="Comes H.P."/>
            <person name="Chen J."/>
            <person name="Zhu S."/>
            <person name="Lu R."/>
            <person name="Zhang X."/>
            <person name="Li P."/>
            <person name="Qiu J."/>
            <person name="Olsen K.M."/>
            <person name="Qiu Y."/>
        </authorList>
    </citation>
    <scope>NUCLEOTIDE SEQUENCE</scope>
    <source>
        <strain evidence="2">KIB01</strain>
    </source>
</reference>
<accession>A0AAD9X5S6</accession>
<dbReference type="AlphaFoldDB" id="A0AAD9X5S6"/>
<keyword evidence="3" id="KW-1185">Reference proteome</keyword>
<dbReference type="Pfam" id="PF10551">
    <property type="entry name" value="MULE"/>
    <property type="match status" value="1"/>
</dbReference>
<sequence length="196" mass="22679">MDATHIKSDYEGVMFVAICKDGMDMAYPLAFGFGGGETDEVWTWFMLHIREVIDTPGHLVVISDHHNSIANGMRNVYPTLATLSMLLAFEVESEKGGFKHGDILQLYKLAAYSYRTEVCDKYLSDISNIHRHAFDYLVDVGMERWSLAYYPEKRYGFMMMNITKAINTATMEARNFPFTALVEFLRDLMQKWFHDR</sequence>
<proteinExistence type="predicted"/>
<dbReference type="PANTHER" id="PTHR31973">
    <property type="entry name" value="POLYPROTEIN, PUTATIVE-RELATED"/>
    <property type="match status" value="1"/>
</dbReference>
<evidence type="ECO:0000259" key="1">
    <source>
        <dbReference type="Pfam" id="PF10551"/>
    </source>
</evidence>
<protein>
    <recommendedName>
        <fullName evidence="1">MULE transposase domain-containing protein</fullName>
    </recommendedName>
</protein>
<gene>
    <name evidence="2" type="ORF">Ddye_013155</name>
</gene>